<dbReference type="STRING" id="1703345.A3860_35630"/>
<protein>
    <recommendedName>
        <fullName evidence="4">Lipoprotein</fullName>
    </recommendedName>
</protein>
<reference evidence="2 3" key="1">
    <citation type="submission" date="2016-03" db="EMBL/GenBank/DDBJ databases">
        <title>Niastella vici sp. nov., isolated from farmland soil.</title>
        <authorList>
            <person name="Chen L."/>
            <person name="Wang D."/>
            <person name="Yang S."/>
            <person name="Wang G."/>
        </authorList>
    </citation>
    <scope>NUCLEOTIDE SEQUENCE [LARGE SCALE GENOMIC DNA]</scope>
    <source>
        <strain evidence="2 3">DJ57</strain>
    </source>
</reference>
<feature type="chain" id="PRO_5012258084" description="Lipoprotein" evidence="1">
    <location>
        <begin position="25"/>
        <end position="302"/>
    </location>
</feature>
<dbReference type="AlphaFoldDB" id="A0A1V9FNP1"/>
<keyword evidence="1" id="KW-0732">Signal</keyword>
<evidence type="ECO:0000313" key="3">
    <source>
        <dbReference type="Proteomes" id="UP000192796"/>
    </source>
</evidence>
<feature type="signal peptide" evidence="1">
    <location>
        <begin position="1"/>
        <end position="24"/>
    </location>
</feature>
<dbReference type="PROSITE" id="PS51257">
    <property type="entry name" value="PROKAR_LIPOPROTEIN"/>
    <property type="match status" value="1"/>
</dbReference>
<evidence type="ECO:0000313" key="2">
    <source>
        <dbReference type="EMBL" id="OQP59975.1"/>
    </source>
</evidence>
<comment type="caution">
    <text evidence="2">The sequence shown here is derived from an EMBL/GenBank/DDBJ whole genome shotgun (WGS) entry which is preliminary data.</text>
</comment>
<keyword evidence="3" id="KW-1185">Reference proteome</keyword>
<dbReference type="OrthoDB" id="789752at2"/>
<organism evidence="2 3">
    <name type="scientific">Niastella vici</name>
    <dbReference type="NCBI Taxonomy" id="1703345"/>
    <lineage>
        <taxon>Bacteria</taxon>
        <taxon>Pseudomonadati</taxon>
        <taxon>Bacteroidota</taxon>
        <taxon>Chitinophagia</taxon>
        <taxon>Chitinophagales</taxon>
        <taxon>Chitinophagaceae</taxon>
        <taxon>Niastella</taxon>
    </lineage>
</organism>
<evidence type="ECO:0008006" key="4">
    <source>
        <dbReference type="Google" id="ProtNLM"/>
    </source>
</evidence>
<accession>A0A1V9FNP1</accession>
<gene>
    <name evidence="2" type="ORF">A3860_35630</name>
</gene>
<name>A0A1V9FNP1_9BACT</name>
<dbReference type="EMBL" id="LVYD01000070">
    <property type="protein sequence ID" value="OQP59975.1"/>
    <property type="molecule type" value="Genomic_DNA"/>
</dbReference>
<evidence type="ECO:0000256" key="1">
    <source>
        <dbReference type="SAM" id="SignalP"/>
    </source>
</evidence>
<dbReference type="Proteomes" id="UP000192796">
    <property type="component" value="Unassembled WGS sequence"/>
</dbReference>
<sequence length="302" mass="32942">MKSKLSYCSTLLPFVLLFAFVACNKADHTDPAVEESVDTSTTNTTLLTSTTTSCLYAPNYGDSILYKKPTQSGDFFVAPLNNSGIDGTWLSWPDGLSMNRTTGVLNLSQSETGVRYNVAFVKKGTTDTCVSQLIIGGMTYLDNIYVISNNDTLAQPVFDANPFKNTICDASNDSDYPDSAASGDSKCAFDNAAPGSKANDQKLRVRTKSGIINLKKSLTDGLFGPVLRNGDFKQIPIQYRLNDASNNAMQSITVKVMYYDKVSSIPAALIQEVTSKRQSFFNYLIINYKPRPPLLIIAGFAN</sequence>
<proteinExistence type="predicted"/>
<dbReference type="RefSeq" id="WP_081153931.1">
    <property type="nucleotide sequence ID" value="NZ_LVYD01000070.1"/>
</dbReference>